<dbReference type="STRING" id="1121950.SAMN02745243_02933"/>
<dbReference type="EMBL" id="FQZY01000049">
    <property type="protein sequence ID" value="SHK43422.1"/>
    <property type="molecule type" value="Genomic_DNA"/>
</dbReference>
<dbReference type="PROSITE" id="PS51898">
    <property type="entry name" value="TYR_RECOMBINASE"/>
    <property type="match status" value="1"/>
</dbReference>
<evidence type="ECO:0000313" key="3">
    <source>
        <dbReference type="EMBL" id="SHK43422.1"/>
    </source>
</evidence>
<gene>
    <name evidence="3" type="ORF">SAMN02745243_02933</name>
</gene>
<dbReference type="InterPro" id="IPR011010">
    <property type="entry name" value="DNA_brk_join_enz"/>
</dbReference>
<name>A0A1M6SF83_9FIRM</name>
<dbReference type="Proteomes" id="UP000184301">
    <property type="component" value="Unassembled WGS sequence"/>
</dbReference>
<dbReference type="Pfam" id="PF00589">
    <property type="entry name" value="Phage_integrase"/>
    <property type="match status" value="1"/>
</dbReference>
<evidence type="ECO:0000256" key="1">
    <source>
        <dbReference type="ARBA" id="ARBA00023172"/>
    </source>
</evidence>
<protein>
    <submittedName>
        <fullName evidence="3">Site-specific recombinase XerD</fullName>
    </submittedName>
</protein>
<dbReference type="AlphaFoldDB" id="A0A1M6SF83"/>
<dbReference type="GO" id="GO:0015074">
    <property type="term" value="P:DNA integration"/>
    <property type="evidence" value="ECO:0007669"/>
    <property type="project" value="InterPro"/>
</dbReference>
<reference evidence="3 4" key="1">
    <citation type="submission" date="2016-11" db="EMBL/GenBank/DDBJ databases">
        <authorList>
            <person name="Jaros S."/>
            <person name="Januszkiewicz K."/>
            <person name="Wedrychowicz H."/>
        </authorList>
    </citation>
    <scope>NUCLEOTIDE SEQUENCE [LARGE SCALE GENOMIC DNA]</scope>
    <source>
        <strain evidence="3 4">DSM 15480</strain>
    </source>
</reference>
<evidence type="ECO:0000259" key="2">
    <source>
        <dbReference type="PROSITE" id="PS51898"/>
    </source>
</evidence>
<evidence type="ECO:0000313" key="4">
    <source>
        <dbReference type="Proteomes" id="UP000184301"/>
    </source>
</evidence>
<accession>A0A1M6SF83</accession>
<dbReference type="GO" id="GO:0006310">
    <property type="term" value="P:DNA recombination"/>
    <property type="evidence" value="ECO:0007669"/>
    <property type="project" value="UniProtKB-KW"/>
</dbReference>
<sequence length="505" mass="59603">MEHKLYLKEMDCYNEASKEQKNKIPKDACFDLELLPAIQMRNELESFIKDRTQKLAISTIMDERTLYHQFCRFINKRGKRAKSLSDRPREKWLQQLKGWMLESGIKLTQSSISVYGNESTYCAPLILYVERVLDFLKPEDDMEEIEKDIWQLDKLEISVNLNPIKNFKTLNFTKIYQPDIRNEVKKGIYLNLRFEAISCIARELTAMRRLSRFLKEKCPEIESCLDINREVFEEYLIYLKTEETSTKHYHSELTRLRAIFDSIGKSYGWQHLESLILTRDIPPASKAEFKAYSDAELKRLNASIVKLDAQTARTMIIHQMLGLRISDTLTLQTDCLYKNGEEDMIRIRQMKTHTFEKPISAEVAMLIGLAIDDTKKKYGKTTYIFVDEKNIQRPLQYNTLQQKIVSMIMKEDLRDDEGRIFGFGTHLYRHYYGMKLTEMHLDDWTIARLLGHSSLKNVKYYRKMSNQIMADETRRVRQKLSDIIEGNLDGWGEEYEKIRQDACLE</sequence>
<dbReference type="GO" id="GO:0003677">
    <property type="term" value="F:DNA binding"/>
    <property type="evidence" value="ECO:0007669"/>
    <property type="project" value="InterPro"/>
</dbReference>
<dbReference type="InterPro" id="IPR002104">
    <property type="entry name" value="Integrase_catalytic"/>
</dbReference>
<organism evidence="3 4">
    <name type="scientific">Hespellia stercorisuis DSM 15480</name>
    <dbReference type="NCBI Taxonomy" id="1121950"/>
    <lineage>
        <taxon>Bacteria</taxon>
        <taxon>Bacillati</taxon>
        <taxon>Bacillota</taxon>
        <taxon>Clostridia</taxon>
        <taxon>Lachnospirales</taxon>
        <taxon>Lachnospiraceae</taxon>
        <taxon>Hespellia</taxon>
    </lineage>
</organism>
<dbReference type="InterPro" id="IPR013762">
    <property type="entry name" value="Integrase-like_cat_sf"/>
</dbReference>
<proteinExistence type="predicted"/>
<keyword evidence="4" id="KW-1185">Reference proteome</keyword>
<dbReference type="OrthoDB" id="568347at2"/>
<feature type="domain" description="Tyr recombinase" evidence="2">
    <location>
        <begin position="287"/>
        <end position="474"/>
    </location>
</feature>
<dbReference type="SUPFAM" id="SSF56349">
    <property type="entry name" value="DNA breaking-rejoining enzymes"/>
    <property type="match status" value="1"/>
</dbReference>
<dbReference type="Gene3D" id="1.10.443.10">
    <property type="entry name" value="Intergrase catalytic core"/>
    <property type="match status" value="1"/>
</dbReference>
<keyword evidence="1" id="KW-0233">DNA recombination</keyword>
<dbReference type="RefSeq" id="WP_073111781.1">
    <property type="nucleotide sequence ID" value="NZ_FQZY01000049.1"/>
</dbReference>